<dbReference type="EMBL" id="CP048113">
    <property type="protein sequence ID" value="QHS58540.1"/>
    <property type="molecule type" value="Genomic_DNA"/>
</dbReference>
<feature type="region of interest" description="Disordered" evidence="1">
    <location>
        <begin position="1"/>
        <end position="83"/>
    </location>
</feature>
<proteinExistence type="predicted"/>
<evidence type="ECO:0000313" key="2">
    <source>
        <dbReference type="EMBL" id="QHS58540.1"/>
    </source>
</evidence>
<gene>
    <name evidence="2" type="ORF">GWR21_02695</name>
</gene>
<feature type="region of interest" description="Disordered" evidence="1">
    <location>
        <begin position="390"/>
        <end position="419"/>
    </location>
</feature>
<organism evidence="2 3">
    <name type="scientific">Chitinophaga agri</name>
    <dbReference type="NCBI Taxonomy" id="2703787"/>
    <lineage>
        <taxon>Bacteria</taxon>
        <taxon>Pseudomonadati</taxon>
        <taxon>Bacteroidota</taxon>
        <taxon>Chitinophagia</taxon>
        <taxon>Chitinophagales</taxon>
        <taxon>Chitinophagaceae</taxon>
        <taxon>Chitinophaga</taxon>
    </lineage>
</organism>
<sequence>MQSYTEQSHFRQPSRAMAVQPSSPGGISMPAVQPFQRMVSPASMSGVVQLGKKKTKKNTGDNEPEPKKEKKGEVDSDEEVLPTTPQDLLVSVLGIDETEAQEILAKTVMYSELAAKNADGIRFLAGDKGRHKRAELELNERGLQRARDTVSRFNILQERLNLDDDLAHFATHTAAETSSYSNEDMEGFGKTYNDDEEKWEDDPEFDRDAFVAALEREQEDFHANRSKGGGGGSGDWAFGSVRNEAKEIGRSGDQQLFKNGKYTIHHKVSRSNLKGLHKKMVQHADVSQSFKLKLEEIGTSTFKGASNTQKILLNLPFNLEVGPSGDNRIGDPGSGVDLNTDEDGARTPRSEVLNEIDNAIGNETQMNQQQFWDALTTKLETLRKLQNSQLKADGREDNVLSKPKVDQWEPQQGGKFRRR</sequence>
<feature type="compositionally biased region" description="Basic and acidic residues" evidence="1">
    <location>
        <begin position="392"/>
        <end position="407"/>
    </location>
</feature>
<feature type="region of interest" description="Disordered" evidence="1">
    <location>
        <begin position="326"/>
        <end position="349"/>
    </location>
</feature>
<feature type="compositionally biased region" description="Polar residues" evidence="1">
    <location>
        <begin position="1"/>
        <end position="11"/>
    </location>
</feature>
<dbReference type="RefSeq" id="WP_162330243.1">
    <property type="nucleotide sequence ID" value="NZ_CP048113.1"/>
</dbReference>
<reference evidence="2 3" key="1">
    <citation type="submission" date="2020-01" db="EMBL/GenBank/DDBJ databases">
        <title>Complete genome sequence of Chitinophaga sp. H33E-04 isolated from quinoa roots.</title>
        <authorList>
            <person name="Weon H.-Y."/>
            <person name="Lee S.A."/>
        </authorList>
    </citation>
    <scope>NUCLEOTIDE SEQUENCE [LARGE SCALE GENOMIC DNA]</scope>
    <source>
        <strain evidence="2 3">H33E-04</strain>
    </source>
</reference>
<dbReference type="Proteomes" id="UP000476411">
    <property type="component" value="Chromosome"/>
</dbReference>
<keyword evidence="3" id="KW-1185">Reference proteome</keyword>
<dbReference type="AlphaFoldDB" id="A0A6B9Z8H7"/>
<name>A0A6B9Z8H7_9BACT</name>
<protein>
    <submittedName>
        <fullName evidence="2">Uncharacterized protein</fullName>
    </submittedName>
</protein>
<evidence type="ECO:0000313" key="3">
    <source>
        <dbReference type="Proteomes" id="UP000476411"/>
    </source>
</evidence>
<feature type="compositionally biased region" description="Basic and acidic residues" evidence="1">
    <location>
        <begin position="58"/>
        <end position="74"/>
    </location>
</feature>
<evidence type="ECO:0000256" key="1">
    <source>
        <dbReference type="SAM" id="MobiDB-lite"/>
    </source>
</evidence>
<accession>A0A6B9Z8H7</accession>
<dbReference type="KEGG" id="chih:GWR21_02695"/>